<dbReference type="PANTHER" id="PTHR10134">
    <property type="entry name" value="CYTOCHROME B-C1 COMPLEX SUBUNIT RIESKE, MITOCHONDRIAL"/>
    <property type="match status" value="1"/>
</dbReference>
<dbReference type="GO" id="GO:0051537">
    <property type="term" value="F:2 iron, 2 sulfur cluster binding"/>
    <property type="evidence" value="ECO:0007669"/>
    <property type="project" value="UniProtKB-KW"/>
</dbReference>
<keyword evidence="2" id="KW-0479">Metal-binding</keyword>
<evidence type="ECO:0000256" key="2">
    <source>
        <dbReference type="ARBA" id="ARBA00022723"/>
    </source>
</evidence>
<evidence type="ECO:0000256" key="6">
    <source>
        <dbReference type="ARBA" id="ARBA00034078"/>
    </source>
</evidence>
<accession>A0A932GQD5</accession>
<comment type="cofactor">
    <cofactor evidence="6">
        <name>[2Fe-2S] cluster</name>
        <dbReference type="ChEBI" id="CHEBI:190135"/>
    </cofactor>
</comment>
<evidence type="ECO:0000313" key="9">
    <source>
        <dbReference type="Proteomes" id="UP000741360"/>
    </source>
</evidence>
<name>A0A932GQD5_UNCTE</name>
<dbReference type="InterPro" id="IPR014349">
    <property type="entry name" value="Rieske_Fe-S_prot"/>
</dbReference>
<dbReference type="InterPro" id="IPR036922">
    <property type="entry name" value="Rieske_2Fe-2S_sf"/>
</dbReference>
<dbReference type="Pfam" id="PF00355">
    <property type="entry name" value="Rieske"/>
    <property type="match status" value="1"/>
</dbReference>
<dbReference type="Gene3D" id="2.102.10.10">
    <property type="entry name" value="Rieske [2Fe-2S] iron-sulphur domain"/>
    <property type="match status" value="1"/>
</dbReference>
<feature type="domain" description="Rieske" evidence="7">
    <location>
        <begin position="49"/>
        <end position="142"/>
    </location>
</feature>
<keyword evidence="1" id="KW-0001">2Fe-2S</keyword>
<dbReference type="EMBL" id="JACPSX010000198">
    <property type="protein sequence ID" value="MBI3015433.1"/>
    <property type="molecule type" value="Genomic_DNA"/>
</dbReference>
<dbReference type="PROSITE" id="PS51296">
    <property type="entry name" value="RIESKE"/>
    <property type="match status" value="1"/>
</dbReference>
<dbReference type="InterPro" id="IPR017941">
    <property type="entry name" value="Rieske_2Fe-2S"/>
</dbReference>
<dbReference type="AlphaFoldDB" id="A0A932GQD5"/>
<evidence type="ECO:0000256" key="1">
    <source>
        <dbReference type="ARBA" id="ARBA00022714"/>
    </source>
</evidence>
<reference evidence="8" key="1">
    <citation type="submission" date="2020-07" db="EMBL/GenBank/DDBJ databases">
        <title>Huge and variable diversity of episymbiotic CPR bacteria and DPANN archaea in groundwater ecosystems.</title>
        <authorList>
            <person name="He C.Y."/>
            <person name="Keren R."/>
            <person name="Whittaker M."/>
            <person name="Farag I.F."/>
            <person name="Doudna J."/>
            <person name="Cate J.H.D."/>
            <person name="Banfield J.F."/>
        </authorList>
    </citation>
    <scope>NUCLEOTIDE SEQUENCE</scope>
    <source>
        <strain evidence="8">NC_groundwater_717_Ag_S-0.2um_59_8</strain>
    </source>
</reference>
<evidence type="ECO:0000313" key="8">
    <source>
        <dbReference type="EMBL" id="MBI3015433.1"/>
    </source>
</evidence>
<gene>
    <name evidence="8" type="ORF">HYY65_10315</name>
</gene>
<organism evidence="8 9">
    <name type="scientific">Tectimicrobiota bacterium</name>
    <dbReference type="NCBI Taxonomy" id="2528274"/>
    <lineage>
        <taxon>Bacteria</taxon>
        <taxon>Pseudomonadati</taxon>
        <taxon>Nitrospinota/Tectimicrobiota group</taxon>
        <taxon>Candidatus Tectimicrobiota</taxon>
    </lineage>
</organism>
<evidence type="ECO:0000256" key="4">
    <source>
        <dbReference type="ARBA" id="ARBA00023014"/>
    </source>
</evidence>
<keyword evidence="5" id="KW-1015">Disulfide bond</keyword>
<evidence type="ECO:0000256" key="3">
    <source>
        <dbReference type="ARBA" id="ARBA00023004"/>
    </source>
</evidence>
<protein>
    <submittedName>
        <fullName evidence="8">Rieske 2Fe-2S domain-containing protein</fullName>
    </submittedName>
</protein>
<proteinExistence type="predicted"/>
<dbReference type="GO" id="GO:0016020">
    <property type="term" value="C:membrane"/>
    <property type="evidence" value="ECO:0007669"/>
    <property type="project" value="InterPro"/>
</dbReference>
<evidence type="ECO:0000256" key="5">
    <source>
        <dbReference type="ARBA" id="ARBA00023157"/>
    </source>
</evidence>
<dbReference type="SUPFAM" id="SSF50022">
    <property type="entry name" value="ISP domain"/>
    <property type="match status" value="1"/>
</dbReference>
<keyword evidence="3" id="KW-0408">Iron</keyword>
<evidence type="ECO:0000259" key="7">
    <source>
        <dbReference type="PROSITE" id="PS51296"/>
    </source>
</evidence>
<dbReference type="GO" id="GO:0046872">
    <property type="term" value="F:metal ion binding"/>
    <property type="evidence" value="ECO:0007669"/>
    <property type="project" value="UniProtKB-KW"/>
</dbReference>
<sequence>MEKRKPSCSRRKILQGFGAAGTAGLILGSSYVSLNFFSPKALYDPPNRFRAGKPDDFLNSKVTEIWKESQKIWLVRSASGLHALVAVCTHLGCTPNWFPEEEKFKCPCHGSVFNLKGDVVSGPAPEPLFRTPIVLNEKGDLIVGTGNLGIRLPEQSNREPQRSGEGFLIRV</sequence>
<dbReference type="Proteomes" id="UP000741360">
    <property type="component" value="Unassembled WGS sequence"/>
</dbReference>
<dbReference type="InterPro" id="IPR005805">
    <property type="entry name" value="Rieske_Fe-S_prot_C"/>
</dbReference>
<dbReference type="PRINTS" id="PR00162">
    <property type="entry name" value="RIESKE"/>
</dbReference>
<comment type="caution">
    <text evidence="8">The sequence shown here is derived from an EMBL/GenBank/DDBJ whole genome shotgun (WGS) entry which is preliminary data.</text>
</comment>
<keyword evidence="4" id="KW-0411">Iron-sulfur</keyword>